<dbReference type="InterPro" id="IPR016186">
    <property type="entry name" value="C-type_lectin-like/link_sf"/>
</dbReference>
<evidence type="ECO:0000259" key="2">
    <source>
        <dbReference type="PROSITE" id="PS50041"/>
    </source>
</evidence>
<dbReference type="SMART" id="SM00034">
    <property type="entry name" value="CLECT"/>
    <property type="match status" value="1"/>
</dbReference>
<keyword evidence="3" id="KW-1185">Reference proteome</keyword>
<dbReference type="WBParaSite" id="MBELARI_LOCUS14598">
    <property type="protein sequence ID" value="MBELARI_LOCUS14598"/>
    <property type="gene ID" value="MBELARI_LOCUS14598"/>
</dbReference>
<dbReference type="PANTHER" id="PTHR22803">
    <property type="entry name" value="MANNOSE, PHOSPHOLIPASE, LECTIN RECEPTOR RELATED"/>
    <property type="match status" value="1"/>
</dbReference>
<proteinExistence type="predicted"/>
<dbReference type="InterPro" id="IPR050111">
    <property type="entry name" value="C-type_lectin/snaclec_domain"/>
</dbReference>
<dbReference type="Proteomes" id="UP000887575">
    <property type="component" value="Unassembled WGS sequence"/>
</dbReference>
<feature type="compositionally biased region" description="Basic residues" evidence="1">
    <location>
        <begin position="248"/>
        <end position="257"/>
    </location>
</feature>
<reference evidence="4" key="1">
    <citation type="submission" date="2024-02" db="UniProtKB">
        <authorList>
            <consortium name="WormBaseParasite"/>
        </authorList>
    </citation>
    <scope>IDENTIFICATION</scope>
</reference>
<evidence type="ECO:0000256" key="1">
    <source>
        <dbReference type="SAM" id="MobiDB-lite"/>
    </source>
</evidence>
<feature type="domain" description="C-type lectin" evidence="2">
    <location>
        <begin position="129"/>
        <end position="250"/>
    </location>
</feature>
<dbReference type="AlphaFoldDB" id="A0AAF3EKV5"/>
<accession>A0AAF3EKV5</accession>
<sequence length="257" mass="28498">MLTNLLKDPTSLLKNPELLTSVLQMAVPGLQSVAALTDVLKKVPFLKDLPLMQDLSSIIENPGKLLTDPKALTGLLKTVPGLESLANLPDLLGGLGKLPGISELGNLFKKIGENEDAKHCEEGWKYARETTFCYFYKESDEKLFFSAAESECQGKQSHLASVHSEEEMKFLQDLAKTKNCGKPESFAWIGLKVLDGKRVWADGSEDDFVRSDSMNDLANYGICSGENPSDYPIHPLPKSDEQQQSRYICKKRSKDNE</sequence>
<dbReference type="PROSITE" id="PS50041">
    <property type="entry name" value="C_TYPE_LECTIN_2"/>
    <property type="match status" value="1"/>
</dbReference>
<protein>
    <recommendedName>
        <fullName evidence="2">C-type lectin domain-containing protein</fullName>
    </recommendedName>
</protein>
<dbReference type="Gene3D" id="3.10.100.10">
    <property type="entry name" value="Mannose-Binding Protein A, subunit A"/>
    <property type="match status" value="1"/>
</dbReference>
<dbReference type="CDD" id="cd00037">
    <property type="entry name" value="CLECT"/>
    <property type="match status" value="1"/>
</dbReference>
<evidence type="ECO:0000313" key="4">
    <source>
        <dbReference type="WBParaSite" id="MBELARI_LOCUS14598"/>
    </source>
</evidence>
<name>A0AAF3EKV5_9BILA</name>
<dbReference type="InterPro" id="IPR016187">
    <property type="entry name" value="CTDL_fold"/>
</dbReference>
<dbReference type="SUPFAM" id="SSF56436">
    <property type="entry name" value="C-type lectin-like"/>
    <property type="match status" value="1"/>
</dbReference>
<organism evidence="3 4">
    <name type="scientific">Mesorhabditis belari</name>
    <dbReference type="NCBI Taxonomy" id="2138241"/>
    <lineage>
        <taxon>Eukaryota</taxon>
        <taxon>Metazoa</taxon>
        <taxon>Ecdysozoa</taxon>
        <taxon>Nematoda</taxon>
        <taxon>Chromadorea</taxon>
        <taxon>Rhabditida</taxon>
        <taxon>Rhabditina</taxon>
        <taxon>Rhabditomorpha</taxon>
        <taxon>Rhabditoidea</taxon>
        <taxon>Rhabditidae</taxon>
        <taxon>Mesorhabditinae</taxon>
        <taxon>Mesorhabditis</taxon>
    </lineage>
</organism>
<dbReference type="InterPro" id="IPR001304">
    <property type="entry name" value="C-type_lectin-like"/>
</dbReference>
<evidence type="ECO:0000313" key="3">
    <source>
        <dbReference type="Proteomes" id="UP000887575"/>
    </source>
</evidence>
<dbReference type="Pfam" id="PF00059">
    <property type="entry name" value="Lectin_C"/>
    <property type="match status" value="1"/>
</dbReference>
<feature type="region of interest" description="Disordered" evidence="1">
    <location>
        <begin position="228"/>
        <end position="257"/>
    </location>
</feature>